<dbReference type="InterPro" id="IPR036291">
    <property type="entry name" value="NAD(P)-bd_dom_sf"/>
</dbReference>
<feature type="domain" description="NmrA-like" evidence="1">
    <location>
        <begin position="111"/>
        <end position="264"/>
    </location>
</feature>
<dbReference type="STRING" id="1503925.TH53_11310"/>
<dbReference type="OrthoDB" id="9780595at2"/>
<dbReference type="SUPFAM" id="SSF51735">
    <property type="entry name" value="NAD(P)-binding Rossmann-fold domains"/>
    <property type="match status" value="1"/>
</dbReference>
<evidence type="ECO:0000313" key="3">
    <source>
        <dbReference type="Proteomes" id="UP000032049"/>
    </source>
</evidence>
<dbReference type="PANTHER" id="PTHR43162">
    <property type="match status" value="1"/>
</dbReference>
<comment type="caution">
    <text evidence="2">The sequence shown here is derived from an EMBL/GenBank/DDBJ whole genome shotgun (WGS) entry which is preliminary data.</text>
</comment>
<dbReference type="AlphaFoldDB" id="A0A0D0GRH0"/>
<sequence>MQSSKNTEKKILVLGGTGKTGSRVADRLSKLGYPVSIGSRTADIPFDWDDISTWKPALQNIRSVYITFQPDLAVPNAPGCIASFSRMAAENGIEKLVLLSGRGEEEARHCEQIVINSGIAWTIVRASWFFQNFSESYFLTDVLSGQVTLPVGDIPEPFIDADDIADVAVAALTQDGHSGEIYEITGPHLLTFKEVIQEIATAAGKNIVYKQVSAEEYTALLVSGQVPQEYIALLSYLFTEVMDGRNSYIVNDVERALGRKATDFSSYTRKTAASGIWN</sequence>
<dbReference type="InterPro" id="IPR051604">
    <property type="entry name" value="Ergot_Alk_Oxidoreductase"/>
</dbReference>
<dbReference type="Pfam" id="PF05368">
    <property type="entry name" value="NmrA"/>
    <property type="match status" value="1"/>
</dbReference>
<accession>A0A0D0GRH0</accession>
<dbReference type="Gene3D" id="3.90.25.10">
    <property type="entry name" value="UDP-galactose 4-epimerase, domain 1"/>
    <property type="match status" value="1"/>
</dbReference>
<name>A0A0D0GRH0_9SPHI</name>
<protein>
    <submittedName>
        <fullName evidence="2">NmrA family transcriptional regulator</fullName>
    </submittedName>
</protein>
<gene>
    <name evidence="2" type="ORF">TH53_11310</name>
</gene>
<proteinExistence type="predicted"/>
<organism evidence="2 3">
    <name type="scientific">Pedobacter lusitanus</name>
    <dbReference type="NCBI Taxonomy" id="1503925"/>
    <lineage>
        <taxon>Bacteria</taxon>
        <taxon>Pseudomonadati</taxon>
        <taxon>Bacteroidota</taxon>
        <taxon>Sphingobacteriia</taxon>
        <taxon>Sphingobacteriales</taxon>
        <taxon>Sphingobacteriaceae</taxon>
        <taxon>Pedobacter</taxon>
    </lineage>
</organism>
<dbReference type="InterPro" id="IPR008030">
    <property type="entry name" value="NmrA-like"/>
</dbReference>
<dbReference type="RefSeq" id="WP_041881983.1">
    <property type="nucleotide sequence ID" value="NZ_CP157278.1"/>
</dbReference>
<evidence type="ECO:0000313" key="2">
    <source>
        <dbReference type="EMBL" id="KIO77111.1"/>
    </source>
</evidence>
<dbReference type="Gene3D" id="3.40.50.720">
    <property type="entry name" value="NAD(P)-binding Rossmann-like Domain"/>
    <property type="match status" value="1"/>
</dbReference>
<dbReference type="Proteomes" id="UP000032049">
    <property type="component" value="Unassembled WGS sequence"/>
</dbReference>
<dbReference type="EMBL" id="JXRA01000045">
    <property type="protein sequence ID" value="KIO77111.1"/>
    <property type="molecule type" value="Genomic_DNA"/>
</dbReference>
<reference evidence="2 3" key="1">
    <citation type="submission" date="2015-01" db="EMBL/GenBank/DDBJ databases">
        <title>Draft genome sequence of Pedobacter sp. NL19 isolated from sludge of an effluent treatment pond in an abandoned uranium mine.</title>
        <authorList>
            <person name="Santos T."/>
            <person name="Caetano T."/>
            <person name="Covas C."/>
            <person name="Cruz A."/>
            <person name="Mendo S."/>
        </authorList>
    </citation>
    <scope>NUCLEOTIDE SEQUENCE [LARGE SCALE GENOMIC DNA]</scope>
    <source>
        <strain evidence="2 3">NL19</strain>
    </source>
</reference>
<evidence type="ECO:0000259" key="1">
    <source>
        <dbReference type="Pfam" id="PF05368"/>
    </source>
</evidence>
<dbReference type="PANTHER" id="PTHR43162:SF1">
    <property type="entry name" value="PRESTALK A DIFFERENTIATION PROTEIN A"/>
    <property type="match status" value="1"/>
</dbReference>
<keyword evidence="3" id="KW-1185">Reference proteome</keyword>